<feature type="transmembrane region" description="Helical" evidence="6">
    <location>
        <begin position="331"/>
        <end position="347"/>
    </location>
</feature>
<feature type="transmembrane region" description="Helical" evidence="6">
    <location>
        <begin position="732"/>
        <end position="753"/>
    </location>
</feature>
<feature type="transmembrane region" description="Helical" evidence="6">
    <location>
        <begin position="367"/>
        <end position="393"/>
    </location>
</feature>
<evidence type="ECO:0000313" key="8">
    <source>
        <dbReference type="EMBL" id="KAK8399416.1"/>
    </source>
</evidence>
<dbReference type="Gene3D" id="1.20.120.350">
    <property type="entry name" value="Voltage-gated potassium channels. Chain C"/>
    <property type="match status" value="1"/>
</dbReference>
<feature type="transmembrane region" description="Helical" evidence="6">
    <location>
        <begin position="302"/>
        <end position="324"/>
    </location>
</feature>
<feature type="compositionally biased region" description="Polar residues" evidence="5">
    <location>
        <begin position="855"/>
        <end position="876"/>
    </location>
</feature>
<evidence type="ECO:0000256" key="5">
    <source>
        <dbReference type="SAM" id="MobiDB-lite"/>
    </source>
</evidence>
<dbReference type="Proteomes" id="UP001487740">
    <property type="component" value="Unassembled WGS sequence"/>
</dbReference>
<comment type="caution">
    <text evidence="8">The sequence shown here is derived from an EMBL/GenBank/DDBJ whole genome shotgun (WGS) entry which is preliminary data.</text>
</comment>
<evidence type="ECO:0000256" key="4">
    <source>
        <dbReference type="ARBA" id="ARBA00023136"/>
    </source>
</evidence>
<dbReference type="Gene3D" id="1.10.287.70">
    <property type="match status" value="2"/>
</dbReference>
<feature type="region of interest" description="Disordered" evidence="5">
    <location>
        <begin position="843"/>
        <end position="905"/>
    </location>
</feature>
<dbReference type="SUPFAM" id="SSF81324">
    <property type="entry name" value="Voltage-gated potassium channels"/>
    <property type="match status" value="2"/>
</dbReference>
<feature type="domain" description="Ion transport" evidence="7">
    <location>
        <begin position="208"/>
        <end position="399"/>
    </location>
</feature>
<feature type="transmembrane region" description="Helical" evidence="6">
    <location>
        <begin position="244"/>
        <end position="262"/>
    </location>
</feature>
<gene>
    <name evidence="8" type="ORF">O3P69_003486</name>
</gene>
<proteinExistence type="predicted"/>
<evidence type="ECO:0000256" key="3">
    <source>
        <dbReference type="ARBA" id="ARBA00022989"/>
    </source>
</evidence>
<keyword evidence="3 6" id="KW-1133">Transmembrane helix</keyword>
<evidence type="ECO:0000259" key="7">
    <source>
        <dbReference type="Pfam" id="PF00520"/>
    </source>
</evidence>
<dbReference type="GO" id="GO:0005765">
    <property type="term" value="C:lysosomal membrane"/>
    <property type="evidence" value="ECO:0007669"/>
    <property type="project" value="InterPro"/>
</dbReference>
<dbReference type="GO" id="GO:0022832">
    <property type="term" value="F:voltage-gated channel activity"/>
    <property type="evidence" value="ECO:0007669"/>
    <property type="project" value="InterPro"/>
</dbReference>
<feature type="transmembrane region" description="Helical" evidence="6">
    <location>
        <begin position="631"/>
        <end position="653"/>
    </location>
</feature>
<comment type="subcellular location">
    <subcellularLocation>
        <location evidence="1">Membrane</location>
        <topology evidence="1">Multi-pass membrane protein</topology>
    </subcellularLocation>
</comment>
<organism evidence="8 9">
    <name type="scientific">Scylla paramamosain</name>
    <name type="common">Mud crab</name>
    <dbReference type="NCBI Taxonomy" id="85552"/>
    <lineage>
        <taxon>Eukaryota</taxon>
        <taxon>Metazoa</taxon>
        <taxon>Ecdysozoa</taxon>
        <taxon>Arthropoda</taxon>
        <taxon>Crustacea</taxon>
        <taxon>Multicrustacea</taxon>
        <taxon>Malacostraca</taxon>
        <taxon>Eumalacostraca</taxon>
        <taxon>Eucarida</taxon>
        <taxon>Decapoda</taxon>
        <taxon>Pleocyemata</taxon>
        <taxon>Brachyura</taxon>
        <taxon>Eubrachyura</taxon>
        <taxon>Portunoidea</taxon>
        <taxon>Portunidae</taxon>
        <taxon>Portuninae</taxon>
        <taxon>Scylla</taxon>
    </lineage>
</organism>
<feature type="compositionally biased region" description="Polar residues" evidence="5">
    <location>
        <begin position="888"/>
        <end position="905"/>
    </location>
</feature>
<dbReference type="AlphaFoldDB" id="A0AAW0UIT4"/>
<keyword evidence="2 6" id="KW-0812">Transmembrane</keyword>
<dbReference type="EMBL" id="JARAKH010000011">
    <property type="protein sequence ID" value="KAK8399416.1"/>
    <property type="molecule type" value="Genomic_DNA"/>
</dbReference>
<feature type="compositionally biased region" description="Low complexity" evidence="5">
    <location>
        <begin position="81"/>
        <end position="97"/>
    </location>
</feature>
<sequence length="905" mass="103319">MEEEVNQRKRLYFPAEDVMTLSQKRVWAVKCAGSEASPEGETGRGGRPVLTNMEEGPQGSGGGREGSFSSLYLSMEDNHSSRAASTSTTASTSTYATDDPTDIPYKHANTSIASEAASSSPQSLNEGSSSPSFMSSSWEMNYHEAAIFLEEGENNDKFNSHPRDRSALPAYLVTHNHWFYSLDLFAALLLLSLAIIEQPAVFHGVPVGVHASIELFGLFLVGISIVMHLRWLGPRTYLTHRRSAVKLMTWIVMLVDAVVVISRNKTHFRATRALRPIFMVDNRYLGGVRRFLRQILQSVPPIMEIMVILFFILLIFATLGFYLFSPNQKDPYFSTFGQGFVSLYVLLTTANYPDVMMPAYAQSKWSAAFFIAFLSVSLYFIMNLMLAVVFVVFSDIEKEKFRKLLVHKRRACQYAFRLLVTSSRPTLISFKHFRGLLSFFRPGTGDKDALLIFKALNRSETGMLSLNEFYSIYDMCGYKWRTKEPPLPWFNSLPGPIRGCCYLIRRLVTWKWFDYFIYCVIILNAVVLITHTIMLSAANISISHDLHITWDQITVVSIYAVEALLKIIGLGPWKYFHSGWNVWDFIITVLAIVGIVAEEFSDSFFYIVILRPLRLLRLFRVRKRYHAVFQTLVILLPRISSAIIIIIITYYFFAVVGMEVFSQYDMKNCCVNTTVEQFYKDDNTTLYPDYYYLNNFDNIFMAGVTLFELTVVNNWFIIMEGYVAVTSDWSRLYFMTFYLVMMVVMSVVVAFILEAFTFRMEYNHTVMEDADRDDNTIRVRVTLKKNDLQVIHSTIFDPRALQQLTSIFENKESVAFEGVGQRTKIVLQRRMYRDEIPVWISQADRDYEDSPDLPGSSQSPIMNGNEPIPTSTPASHNSRRDTPPSYVGSLNPNGSLEGSSSILNT</sequence>
<dbReference type="PANTHER" id="PTHR46474:SF1">
    <property type="entry name" value="TWO PORE CHANNEL PROTEIN 1"/>
    <property type="match status" value="1"/>
</dbReference>
<dbReference type="GO" id="GO:0005216">
    <property type="term" value="F:monoatomic ion channel activity"/>
    <property type="evidence" value="ECO:0007669"/>
    <property type="project" value="InterPro"/>
</dbReference>
<feature type="compositionally biased region" description="Polar residues" evidence="5">
    <location>
        <begin position="108"/>
        <end position="127"/>
    </location>
</feature>
<reference evidence="8 9" key="1">
    <citation type="submission" date="2023-03" db="EMBL/GenBank/DDBJ databases">
        <title>High-quality genome of Scylla paramamosain provides insights in environmental adaptation.</title>
        <authorList>
            <person name="Zhang L."/>
        </authorList>
    </citation>
    <scope>NUCLEOTIDE SEQUENCE [LARGE SCALE GENOMIC DNA]</scope>
    <source>
        <strain evidence="8">LZ_2023a</strain>
        <tissue evidence="8">Muscle</tissue>
    </source>
</reference>
<feature type="transmembrane region" description="Helical" evidence="6">
    <location>
        <begin position="699"/>
        <end position="725"/>
    </location>
</feature>
<feature type="region of interest" description="Disordered" evidence="5">
    <location>
        <begin position="32"/>
        <end position="132"/>
    </location>
</feature>
<evidence type="ECO:0000256" key="6">
    <source>
        <dbReference type="SAM" id="Phobius"/>
    </source>
</evidence>
<evidence type="ECO:0000256" key="1">
    <source>
        <dbReference type="ARBA" id="ARBA00004141"/>
    </source>
</evidence>
<dbReference type="Pfam" id="PF00520">
    <property type="entry name" value="Ion_trans"/>
    <property type="match status" value="2"/>
</dbReference>
<keyword evidence="4 6" id="KW-0472">Membrane</keyword>
<feature type="transmembrane region" description="Helical" evidence="6">
    <location>
        <begin position="178"/>
        <end position="196"/>
    </location>
</feature>
<dbReference type="PANTHER" id="PTHR46474">
    <property type="entry name" value="TWO PORE CALCIUM CHANNEL PROTEIN 1"/>
    <property type="match status" value="1"/>
</dbReference>
<dbReference type="InterPro" id="IPR011992">
    <property type="entry name" value="EF-hand-dom_pair"/>
</dbReference>
<feature type="transmembrane region" description="Helical" evidence="6">
    <location>
        <begin position="580"/>
        <end position="597"/>
    </location>
</feature>
<dbReference type="InterPro" id="IPR027359">
    <property type="entry name" value="Volt_channel_dom_sf"/>
</dbReference>
<dbReference type="SUPFAM" id="SSF47473">
    <property type="entry name" value="EF-hand"/>
    <property type="match status" value="1"/>
</dbReference>
<evidence type="ECO:0000313" key="9">
    <source>
        <dbReference type="Proteomes" id="UP001487740"/>
    </source>
</evidence>
<dbReference type="GO" id="GO:0010008">
    <property type="term" value="C:endosome membrane"/>
    <property type="evidence" value="ECO:0007669"/>
    <property type="project" value="TreeGrafter"/>
</dbReference>
<protein>
    <recommendedName>
        <fullName evidence="7">Ion transport domain-containing protein</fullName>
    </recommendedName>
</protein>
<name>A0AAW0UIT4_SCYPA</name>
<dbReference type="FunFam" id="1.10.287.70:FF:000062">
    <property type="entry name" value="Two pore calcium channel protein 1"/>
    <property type="match status" value="1"/>
</dbReference>
<accession>A0AAW0UIT4</accession>
<keyword evidence="9" id="KW-1185">Reference proteome</keyword>
<feature type="domain" description="Ion transport" evidence="7">
    <location>
        <begin position="510"/>
        <end position="756"/>
    </location>
</feature>
<feature type="transmembrane region" description="Helical" evidence="6">
    <location>
        <begin position="515"/>
        <end position="542"/>
    </location>
</feature>
<dbReference type="InterPro" id="IPR005821">
    <property type="entry name" value="Ion_trans_dom"/>
</dbReference>
<dbReference type="InterPro" id="IPR028801">
    <property type="entry name" value="TPC1_animal"/>
</dbReference>
<evidence type="ECO:0000256" key="2">
    <source>
        <dbReference type="ARBA" id="ARBA00022692"/>
    </source>
</evidence>
<feature type="transmembrane region" description="Helical" evidence="6">
    <location>
        <begin position="208"/>
        <end position="232"/>
    </location>
</feature>